<sequence>MDNFEYSEKELQKFTIRYSSSSLTAEQVGIVITQTAVMYRIIQDYLDSPYDLQLVRVSRGSYIFEFLGDPVVLEYVHNISRFIYTQAKDLWDYVGDAVTWDLIKLAPSVAIRKLSDLKAKEADEFTKAVREHQRVAVETDSVVEYDFKNKKIIQYNGEMAKKYVGFANEEISERANYLSEKYGDILPPRNTKHKRK</sequence>
<organism evidence="1 2">
    <name type="scientific">Cohnella thailandensis</name>
    <dbReference type="NCBI Taxonomy" id="557557"/>
    <lineage>
        <taxon>Bacteria</taxon>
        <taxon>Bacillati</taxon>
        <taxon>Bacillota</taxon>
        <taxon>Bacilli</taxon>
        <taxon>Bacillales</taxon>
        <taxon>Paenibacillaceae</taxon>
        <taxon>Cohnella</taxon>
    </lineage>
</organism>
<name>A0A841SUT9_9BACL</name>
<comment type="caution">
    <text evidence="1">The sequence shown here is derived from an EMBL/GenBank/DDBJ whole genome shotgun (WGS) entry which is preliminary data.</text>
</comment>
<accession>A0A841SUT9</accession>
<keyword evidence="2" id="KW-1185">Reference proteome</keyword>
<proteinExistence type="predicted"/>
<dbReference type="AlphaFoldDB" id="A0A841SUT9"/>
<gene>
    <name evidence="1" type="ORF">H7B67_12950</name>
</gene>
<dbReference type="EMBL" id="JACJVQ010000008">
    <property type="protein sequence ID" value="MBB6635022.1"/>
    <property type="molecule type" value="Genomic_DNA"/>
</dbReference>
<evidence type="ECO:0000313" key="1">
    <source>
        <dbReference type="EMBL" id="MBB6635022.1"/>
    </source>
</evidence>
<protein>
    <submittedName>
        <fullName evidence="1">Uncharacterized protein</fullName>
    </submittedName>
</protein>
<reference evidence="1 2" key="1">
    <citation type="submission" date="2020-08" db="EMBL/GenBank/DDBJ databases">
        <title>Cohnella phylogeny.</title>
        <authorList>
            <person name="Dunlap C."/>
        </authorList>
    </citation>
    <scope>NUCLEOTIDE SEQUENCE [LARGE SCALE GENOMIC DNA]</scope>
    <source>
        <strain evidence="1 2">DSM 25241</strain>
    </source>
</reference>
<evidence type="ECO:0000313" key="2">
    <source>
        <dbReference type="Proteomes" id="UP000535838"/>
    </source>
</evidence>
<dbReference type="Proteomes" id="UP000535838">
    <property type="component" value="Unassembled WGS sequence"/>
</dbReference>
<dbReference type="RefSeq" id="WP_185120236.1">
    <property type="nucleotide sequence ID" value="NZ_JACJVQ010000008.1"/>
</dbReference>